<reference evidence="2 3" key="1">
    <citation type="submission" date="2018-04" db="EMBL/GenBank/DDBJ databases">
        <title>WGS assembly of Panicum hallii var. hallii HAL2.</title>
        <authorList>
            <person name="Lovell J."/>
            <person name="Jenkins J."/>
            <person name="Lowry D."/>
            <person name="Mamidi S."/>
            <person name="Sreedasyam A."/>
            <person name="Weng X."/>
            <person name="Barry K."/>
            <person name="Bonette J."/>
            <person name="Campitelli B."/>
            <person name="Daum C."/>
            <person name="Gordon S."/>
            <person name="Gould B."/>
            <person name="Lipzen A."/>
            <person name="MacQueen A."/>
            <person name="Palacio-Mejia J."/>
            <person name="Plott C."/>
            <person name="Shakirov E."/>
            <person name="Shu S."/>
            <person name="Yoshinaga Y."/>
            <person name="Zane M."/>
            <person name="Rokhsar D."/>
            <person name="Grimwood J."/>
            <person name="Schmutz J."/>
            <person name="Juenger T."/>
        </authorList>
    </citation>
    <scope>NUCLEOTIDE SEQUENCE [LARGE SCALE GENOMIC DNA]</scope>
    <source>
        <strain evidence="3">cv. HAL2</strain>
    </source>
</reference>
<feature type="compositionally biased region" description="Low complexity" evidence="1">
    <location>
        <begin position="180"/>
        <end position="201"/>
    </location>
</feature>
<keyword evidence="3" id="KW-1185">Reference proteome</keyword>
<dbReference type="Gramene" id="PUZ52351">
    <property type="protein sequence ID" value="PUZ52351"/>
    <property type="gene ID" value="GQ55_6G263100"/>
</dbReference>
<dbReference type="OrthoDB" id="685128at2759"/>
<proteinExistence type="predicted"/>
<dbReference type="PANTHER" id="PTHR33085">
    <property type="entry name" value="OS12G0113100 PROTEIN-RELATED"/>
    <property type="match status" value="1"/>
</dbReference>
<feature type="region of interest" description="Disordered" evidence="1">
    <location>
        <begin position="178"/>
        <end position="201"/>
    </location>
</feature>
<dbReference type="InterPro" id="IPR012871">
    <property type="entry name" value="DUF1668_ORYSA"/>
</dbReference>
<evidence type="ECO:0000313" key="3">
    <source>
        <dbReference type="Proteomes" id="UP000244336"/>
    </source>
</evidence>
<sequence length="201" mass="21388">MAAAAGGHRRHSKGKKRLLFVEEKRMLDGSCDAYLVFKINLKDMFASAAGAEGGEEDWAMPMRNFPRPVAQFDTLPGRPERLDLAVVSGSGGTNIVAVSSDKEGDWELPFARRGLFVPDLGLCFGICPRRLGLCAFDVPTSGAGEPPAVRYVWQKMVPSQSAETGDSTCKAPAAWPTWETANSASPGPSASSTPANGLPSF</sequence>
<dbReference type="Proteomes" id="UP000244336">
    <property type="component" value="Chromosome 6"/>
</dbReference>
<dbReference type="AlphaFoldDB" id="A0A2T7D9S7"/>
<organism evidence="2 3">
    <name type="scientific">Panicum hallii var. hallii</name>
    <dbReference type="NCBI Taxonomy" id="1504633"/>
    <lineage>
        <taxon>Eukaryota</taxon>
        <taxon>Viridiplantae</taxon>
        <taxon>Streptophyta</taxon>
        <taxon>Embryophyta</taxon>
        <taxon>Tracheophyta</taxon>
        <taxon>Spermatophyta</taxon>
        <taxon>Magnoliopsida</taxon>
        <taxon>Liliopsida</taxon>
        <taxon>Poales</taxon>
        <taxon>Poaceae</taxon>
        <taxon>PACMAD clade</taxon>
        <taxon>Panicoideae</taxon>
        <taxon>Panicodae</taxon>
        <taxon>Paniceae</taxon>
        <taxon>Panicinae</taxon>
        <taxon>Panicum</taxon>
        <taxon>Panicum sect. Panicum</taxon>
    </lineage>
</organism>
<accession>A0A2T7D9S7</accession>
<dbReference type="Pfam" id="PF07893">
    <property type="entry name" value="DUF1668"/>
    <property type="match status" value="1"/>
</dbReference>
<dbReference type="EMBL" id="CM009754">
    <property type="protein sequence ID" value="PUZ52351.1"/>
    <property type="molecule type" value="Genomic_DNA"/>
</dbReference>
<protein>
    <submittedName>
        <fullName evidence="2">Uncharacterized protein</fullName>
    </submittedName>
</protein>
<dbReference type="PANTHER" id="PTHR33085:SF2">
    <property type="entry name" value="OS03G0817600 PROTEIN"/>
    <property type="match status" value="1"/>
</dbReference>
<evidence type="ECO:0000256" key="1">
    <source>
        <dbReference type="SAM" id="MobiDB-lite"/>
    </source>
</evidence>
<evidence type="ECO:0000313" key="2">
    <source>
        <dbReference type="EMBL" id="PUZ52351.1"/>
    </source>
</evidence>
<gene>
    <name evidence="2" type="ORF">GQ55_6G263100</name>
</gene>
<name>A0A2T7D9S7_9POAL</name>